<dbReference type="InterPro" id="IPR057090">
    <property type="entry name" value="HTH_KIF26A_B_1st"/>
</dbReference>
<dbReference type="GO" id="GO:0003777">
    <property type="term" value="F:microtubule motor activity"/>
    <property type="evidence" value="ECO:0007669"/>
    <property type="project" value="InterPro"/>
</dbReference>
<dbReference type="GO" id="GO:0007018">
    <property type="term" value="P:microtubule-based movement"/>
    <property type="evidence" value="ECO:0007669"/>
    <property type="project" value="InterPro"/>
</dbReference>
<comment type="caution">
    <text evidence="3">The sequence shown here is derived from an EMBL/GenBank/DDBJ whole genome shotgun (WGS) entry which is preliminary data.</text>
</comment>
<evidence type="ECO:0000259" key="2">
    <source>
        <dbReference type="Pfam" id="PF23081"/>
    </source>
</evidence>
<evidence type="ECO:0000313" key="3">
    <source>
        <dbReference type="EMBL" id="KAF0024037.1"/>
    </source>
</evidence>
<evidence type="ECO:0000313" key="4">
    <source>
        <dbReference type="Proteomes" id="UP000438429"/>
    </source>
</evidence>
<feature type="region of interest" description="Disordered" evidence="1">
    <location>
        <begin position="45"/>
        <end position="81"/>
    </location>
</feature>
<sequence>MINTTQRLMISCDQGSCGVMWGQVDAALKRLRSVGEDEDVVAAARRSCASRPNPEGSLSAGEISRYGKEEEGEGPEEEPGEELQRLCQRCHIMTSQLNRQAAALADASALKDPAYASFLFDKLQRLQWPRRGRHAPADARCHVCDASFQQLRRCALRRALGVSREMVPRPVAPPAASSCQEGDELPAKQQRWSSEDQRLGGGALWGWGGVHSTYLGGGGAKGLATVTPLPLNAHHYLEGVWRVSCCGPENRHTTRDCGDHVTTKSSTHSIAIQTSPPPSAAAAFFIRRFYPQEVLSS</sequence>
<feature type="domain" description="Kinesin-like protein KIF26A/B helical" evidence="2">
    <location>
        <begin position="86"/>
        <end position="160"/>
    </location>
</feature>
<dbReference type="InterPro" id="IPR027640">
    <property type="entry name" value="Kinesin-like_fam"/>
</dbReference>
<dbReference type="Proteomes" id="UP000438429">
    <property type="component" value="Unassembled WGS sequence"/>
</dbReference>
<gene>
    <name evidence="3" type="ORF">F2P81_024667</name>
</gene>
<evidence type="ECO:0000256" key="1">
    <source>
        <dbReference type="SAM" id="MobiDB-lite"/>
    </source>
</evidence>
<feature type="region of interest" description="Disordered" evidence="1">
    <location>
        <begin position="169"/>
        <end position="193"/>
    </location>
</feature>
<protein>
    <recommendedName>
        <fullName evidence="2">Kinesin-like protein KIF26A/B helical domain-containing protein</fullName>
    </recommendedName>
</protein>
<reference evidence="3 4" key="1">
    <citation type="submission" date="2019-06" db="EMBL/GenBank/DDBJ databases">
        <title>Draft genomes of female and male turbot (Scophthalmus maximus).</title>
        <authorList>
            <person name="Xu H."/>
            <person name="Xu X.-W."/>
            <person name="Shao C."/>
            <person name="Chen S."/>
        </authorList>
    </citation>
    <scope>NUCLEOTIDE SEQUENCE [LARGE SCALE GENOMIC DNA]</scope>
    <source>
        <strain evidence="3">Ysfricsl-2016a</strain>
        <tissue evidence="3">Blood</tissue>
    </source>
</reference>
<accession>A0A6A4RUR5</accession>
<feature type="compositionally biased region" description="Acidic residues" evidence="1">
    <location>
        <begin position="70"/>
        <end position="81"/>
    </location>
</feature>
<dbReference type="PANTHER" id="PTHR21608:SF5">
    <property type="entry name" value="KINESIN FAMILY MEMBER 26AA"/>
    <property type="match status" value="1"/>
</dbReference>
<dbReference type="EMBL" id="VEVO01000022">
    <property type="protein sequence ID" value="KAF0024037.1"/>
    <property type="molecule type" value="Genomic_DNA"/>
</dbReference>
<dbReference type="PANTHER" id="PTHR21608">
    <property type="entry name" value="KINESIN-LIKE PROTEIN CG14535"/>
    <property type="match status" value="1"/>
</dbReference>
<dbReference type="AlphaFoldDB" id="A0A6A4RUR5"/>
<name>A0A6A4RUR5_SCOMX</name>
<organism evidence="3 4">
    <name type="scientific">Scophthalmus maximus</name>
    <name type="common">Turbot</name>
    <name type="synonym">Psetta maxima</name>
    <dbReference type="NCBI Taxonomy" id="52904"/>
    <lineage>
        <taxon>Eukaryota</taxon>
        <taxon>Metazoa</taxon>
        <taxon>Chordata</taxon>
        <taxon>Craniata</taxon>
        <taxon>Vertebrata</taxon>
        <taxon>Euteleostomi</taxon>
        <taxon>Actinopterygii</taxon>
        <taxon>Neopterygii</taxon>
        <taxon>Teleostei</taxon>
        <taxon>Neoteleostei</taxon>
        <taxon>Acanthomorphata</taxon>
        <taxon>Carangaria</taxon>
        <taxon>Pleuronectiformes</taxon>
        <taxon>Pleuronectoidei</taxon>
        <taxon>Scophthalmidae</taxon>
        <taxon>Scophthalmus</taxon>
    </lineage>
</organism>
<proteinExistence type="predicted"/>
<dbReference type="Pfam" id="PF23081">
    <property type="entry name" value="HTH_KIF26A_B_1st"/>
    <property type="match status" value="1"/>
</dbReference>